<feature type="coiled-coil region" evidence="1">
    <location>
        <begin position="121"/>
        <end position="177"/>
    </location>
</feature>
<dbReference type="EMBL" id="JXMW01000011">
    <property type="protein sequence ID" value="OQD58614.1"/>
    <property type="molecule type" value="Genomic_DNA"/>
</dbReference>
<feature type="coiled-coil region" evidence="1">
    <location>
        <begin position="388"/>
        <end position="422"/>
    </location>
</feature>
<gene>
    <name evidence="2" type="ORF">MBBAR_11c00070</name>
</gene>
<name>A0A1V6N1U7_METAZ</name>
<evidence type="ECO:0000313" key="2">
    <source>
        <dbReference type="EMBL" id="OQD58614.1"/>
    </source>
</evidence>
<feature type="coiled-coil region" evidence="1">
    <location>
        <begin position="44"/>
        <end position="81"/>
    </location>
</feature>
<feature type="coiled-coil region" evidence="1">
    <location>
        <begin position="529"/>
        <end position="563"/>
    </location>
</feature>
<evidence type="ECO:0000313" key="3">
    <source>
        <dbReference type="Proteomes" id="UP000191661"/>
    </source>
</evidence>
<sequence>MLTINKNHSLILVVLFAIIFAVAISGDVHATPVEPDYNTSGDWVNVYDELEKNLTNDKEDLEKANDTVQSTNKTLNEKDKTVQTLDKKLDTALSNQKKALSTKKSKYTAYKTSLTKYKTVKNNYLKALKKYKSKKTKANKNKVLKAKKSVLNYKAKVKQAKNAYAKASKSYENTKSTITQISSEISAGVSLVNYYESKYVEAIANLYEILDREEFASFEYNNAKAVLDNINNNFTAMMNELYNNLLDDGYINSTADLDANDIANEYWNLLDIEDDTFKDIFISSFAGNLSEIFNSYNGNETFINLAGEFLTNFTNVVMNNYFSTGEAYDDGVVNDYVDNIINNTDLQSAYNDTFNEFVANAELNSNESATNATIFAGQELIGSINDAVNNLFDEIDIAQEKLAEIETTLEKLNASASELKTLAEDGDGSEIASTIDSDVNVLYIAISNVIKLLNEEISKINLLKDFVNEANTNAGSAVSVNDIVAAYNQAVGSASLITKGTDDVIDTYAVDVLIYEMGLYVIGNNVTALKELNNETINDSQELANFEGNLTEVNNLEDDLEEIVGYVDRDNEILANLLPTNGYEEA</sequence>
<accession>A0A1V6N1U7</accession>
<keyword evidence="1" id="KW-0175">Coiled coil</keyword>
<evidence type="ECO:0000256" key="1">
    <source>
        <dbReference type="SAM" id="Coils"/>
    </source>
</evidence>
<comment type="caution">
    <text evidence="2">The sequence shown here is derived from an EMBL/GenBank/DDBJ whole genome shotgun (WGS) entry which is preliminary data.</text>
</comment>
<reference evidence="2 3" key="1">
    <citation type="submission" date="2014-12" db="EMBL/GenBank/DDBJ databases">
        <title>Genome sequence of Methanobrevibacter arboriphilicus DH1, DSM1125.</title>
        <authorList>
            <person name="Poehlein A."/>
            <person name="Thauer R.K."/>
            <person name="Seedorf H."/>
            <person name="Daniel R."/>
        </authorList>
    </citation>
    <scope>NUCLEOTIDE SEQUENCE [LARGE SCALE GENOMIC DNA]</scope>
    <source>
        <strain evidence="2 3">DH1</strain>
    </source>
</reference>
<keyword evidence="3" id="KW-1185">Reference proteome</keyword>
<proteinExistence type="predicted"/>
<organism evidence="2 3">
    <name type="scientific">Methanobrevibacter arboriphilus JCM 13429 = DSM 1125</name>
    <dbReference type="NCBI Taxonomy" id="1300164"/>
    <lineage>
        <taxon>Archaea</taxon>
        <taxon>Methanobacteriati</taxon>
        <taxon>Methanobacteriota</taxon>
        <taxon>Methanomada group</taxon>
        <taxon>Methanobacteria</taxon>
        <taxon>Methanobacteriales</taxon>
        <taxon>Methanobacteriaceae</taxon>
        <taxon>Methanobrevibacter</taxon>
    </lineage>
</organism>
<protein>
    <submittedName>
        <fullName evidence="2">Adhesin-like protein</fullName>
    </submittedName>
</protein>
<dbReference type="RefSeq" id="WP_080460466.1">
    <property type="nucleotide sequence ID" value="NZ_JXMW01000011.1"/>
</dbReference>
<dbReference type="AlphaFoldDB" id="A0A1V6N1U7"/>
<dbReference type="OrthoDB" id="79526at2157"/>
<dbReference type="Proteomes" id="UP000191661">
    <property type="component" value="Unassembled WGS sequence"/>
</dbReference>